<dbReference type="GO" id="GO:0061630">
    <property type="term" value="F:ubiquitin protein ligase activity"/>
    <property type="evidence" value="ECO:0007669"/>
    <property type="project" value="TreeGrafter"/>
</dbReference>
<dbReference type="SMART" id="SM00184">
    <property type="entry name" value="RING"/>
    <property type="match status" value="1"/>
</dbReference>
<evidence type="ECO:0000313" key="8">
    <source>
        <dbReference type="Proteomes" id="UP000054383"/>
    </source>
</evidence>
<feature type="compositionally biased region" description="Polar residues" evidence="5">
    <location>
        <begin position="597"/>
        <end position="616"/>
    </location>
</feature>
<dbReference type="InterPro" id="IPR011016">
    <property type="entry name" value="Znf_RING-CH"/>
</dbReference>
<feature type="compositionally biased region" description="Polar residues" evidence="5">
    <location>
        <begin position="30"/>
        <end position="53"/>
    </location>
</feature>
<feature type="compositionally biased region" description="Gly residues" evidence="5">
    <location>
        <begin position="448"/>
        <end position="459"/>
    </location>
</feature>
<feature type="region of interest" description="Disordered" evidence="5">
    <location>
        <begin position="104"/>
        <end position="165"/>
    </location>
</feature>
<dbReference type="SUPFAM" id="SSF57850">
    <property type="entry name" value="RING/U-box"/>
    <property type="match status" value="1"/>
</dbReference>
<dbReference type="STRING" id="28573.A0A0U1LTQ2"/>
<keyword evidence="8" id="KW-1185">Reference proteome</keyword>
<gene>
    <name evidence="7" type="ORF">PISL3812_03801</name>
</gene>
<feature type="region of interest" description="Disordered" evidence="5">
    <location>
        <begin position="1"/>
        <end position="91"/>
    </location>
</feature>
<proteinExistence type="predicted"/>
<feature type="compositionally biased region" description="Polar residues" evidence="5">
    <location>
        <begin position="394"/>
        <end position="403"/>
    </location>
</feature>
<feature type="region of interest" description="Disordered" evidence="5">
    <location>
        <begin position="355"/>
        <end position="382"/>
    </location>
</feature>
<feature type="region of interest" description="Disordered" evidence="5">
    <location>
        <begin position="394"/>
        <end position="431"/>
    </location>
</feature>
<feature type="compositionally biased region" description="Polar residues" evidence="5">
    <location>
        <begin position="270"/>
        <end position="280"/>
    </location>
</feature>
<dbReference type="InterPro" id="IPR001841">
    <property type="entry name" value="Znf_RING"/>
</dbReference>
<accession>A0A0U1LTQ2</accession>
<evidence type="ECO:0000313" key="7">
    <source>
        <dbReference type="EMBL" id="CRG86789.1"/>
    </source>
</evidence>
<keyword evidence="3" id="KW-0862">Zinc</keyword>
<dbReference type="PANTHER" id="PTHR45969">
    <property type="entry name" value="RING ZINC FINGER PROTEIN-RELATED"/>
    <property type="match status" value="1"/>
</dbReference>
<keyword evidence="2 4" id="KW-0863">Zinc-finger</keyword>
<dbReference type="AlphaFoldDB" id="A0A0U1LTQ2"/>
<dbReference type="GO" id="GO:0016567">
    <property type="term" value="P:protein ubiquitination"/>
    <property type="evidence" value="ECO:0007669"/>
    <property type="project" value="TreeGrafter"/>
</dbReference>
<feature type="region of interest" description="Disordered" evidence="5">
    <location>
        <begin position="201"/>
        <end position="306"/>
    </location>
</feature>
<keyword evidence="1" id="KW-0479">Metal-binding</keyword>
<dbReference type="InterPro" id="IPR013083">
    <property type="entry name" value="Znf_RING/FYVE/PHD"/>
</dbReference>
<protein>
    <submittedName>
        <fullName evidence="7">Putative RING finger protein C4G3,12c</fullName>
    </submittedName>
</protein>
<dbReference type="Proteomes" id="UP000054383">
    <property type="component" value="Unassembled WGS sequence"/>
</dbReference>
<organism evidence="7 8">
    <name type="scientific">Talaromyces islandicus</name>
    <name type="common">Penicillium islandicum</name>
    <dbReference type="NCBI Taxonomy" id="28573"/>
    <lineage>
        <taxon>Eukaryota</taxon>
        <taxon>Fungi</taxon>
        <taxon>Dikarya</taxon>
        <taxon>Ascomycota</taxon>
        <taxon>Pezizomycotina</taxon>
        <taxon>Eurotiomycetes</taxon>
        <taxon>Eurotiomycetidae</taxon>
        <taxon>Eurotiales</taxon>
        <taxon>Trichocomaceae</taxon>
        <taxon>Talaromyces</taxon>
        <taxon>Talaromyces sect. Islandici</taxon>
    </lineage>
</organism>
<dbReference type="PROSITE" id="PS50089">
    <property type="entry name" value="ZF_RING_2"/>
    <property type="match status" value="1"/>
</dbReference>
<dbReference type="Gene3D" id="3.30.40.10">
    <property type="entry name" value="Zinc/RING finger domain, C3HC4 (zinc finger)"/>
    <property type="match status" value="1"/>
</dbReference>
<evidence type="ECO:0000256" key="2">
    <source>
        <dbReference type="ARBA" id="ARBA00022771"/>
    </source>
</evidence>
<dbReference type="EMBL" id="CVMT01000003">
    <property type="protein sequence ID" value="CRG86789.1"/>
    <property type="molecule type" value="Genomic_DNA"/>
</dbReference>
<dbReference type="OrthoDB" id="8062037at2759"/>
<feature type="compositionally biased region" description="Polar residues" evidence="5">
    <location>
        <begin position="119"/>
        <end position="132"/>
    </location>
</feature>
<feature type="compositionally biased region" description="Low complexity" evidence="5">
    <location>
        <begin position="529"/>
        <end position="547"/>
    </location>
</feature>
<feature type="compositionally biased region" description="Low complexity" evidence="5">
    <location>
        <begin position="573"/>
        <end position="582"/>
    </location>
</feature>
<evidence type="ECO:0000256" key="1">
    <source>
        <dbReference type="ARBA" id="ARBA00022723"/>
    </source>
</evidence>
<dbReference type="CDD" id="cd16461">
    <property type="entry name" value="RING-H2_EL5-like"/>
    <property type="match status" value="1"/>
</dbReference>
<dbReference type="SMART" id="SM00744">
    <property type="entry name" value="RINGv"/>
    <property type="match status" value="1"/>
</dbReference>
<name>A0A0U1LTQ2_TALIS</name>
<dbReference type="Pfam" id="PF13639">
    <property type="entry name" value="zf-RING_2"/>
    <property type="match status" value="1"/>
</dbReference>
<dbReference type="GO" id="GO:0008270">
    <property type="term" value="F:zinc ion binding"/>
    <property type="evidence" value="ECO:0007669"/>
    <property type="project" value="UniProtKB-KW"/>
</dbReference>
<sequence>MSEQSRNTPLPRGEGGDSQSNGVFNFEADPSSSYLSSMLANNSGNTQPTNNIDYAQDLRPLSESLQDSRGPSASRLMSRRQSTMSRLGSRILPNSVIRGLLNSEEETPAEGHAHRNGRVSRSLSRAETTHSGRFSPFHSLGSRGITRRRSIRGPYPVPRSDGALVSDDSLQSRYLNPNMETLPGSVRGWRRSPRLNRVRNSLSTPISHLFGPPSSSSSDEARTAPPQQPSRSSMSDVDRLLPPLDPMDTTMGFGETAEMDSVEPSPMDSLVSSSPRSRMNQGPGPVRRLPGILRSRSSRIPRREDQTSLSRVLQLAAAAIAAQLSGSTVPTLPNIQSLGNDGLDASLENLIQSLQQATSTPGSPSGTLGAPNPPSDGSAAPAPVNFLRVFRFANSDNQGGRSNTENRDNNGPGVADPMDIDEGGEETTEGRTVTLVVVGVRSVPTNGPLGGQQNNGGMGLDALLGLPMMPSTAVPRDRPSTSSLFRNADGSSRLPPPRPIDGAANSILGGLDGQPHRSLSNGSQRRPQDSSSTDVPSSTLPTTLSDSPPGPNPPPSTPAEPALSTVSSGNSTPSRRPSSASAMFPNPLPQVHEESPRQPTVESGESSTTTAPTTGARQRRRSDSEFARHRHLGLGAARRNGVVEPDQPTPSTTGRTWVIYVVGTNLSENHPAFATPSLFTDNPTYEDMILLSSLLGPAKPPVASEDDVTSAGGLFRLVEYAGALVAEALESDETLDIAENERCLICLSEYQAADEVRQLSKCKHTYHKECIDQWLTTGRNSCPLCRGQGVAESSNTSNEPPAQEATA</sequence>
<feature type="compositionally biased region" description="Acidic residues" evidence="5">
    <location>
        <begin position="418"/>
        <end position="427"/>
    </location>
</feature>
<reference evidence="7 8" key="1">
    <citation type="submission" date="2015-04" db="EMBL/GenBank/DDBJ databases">
        <authorList>
            <person name="Syromyatnikov M.Y."/>
            <person name="Popov V.N."/>
        </authorList>
    </citation>
    <scope>NUCLEOTIDE SEQUENCE [LARGE SCALE GENOMIC DNA]</scope>
    <source>
        <strain evidence="7">WF-38-12</strain>
    </source>
</reference>
<dbReference type="OMA" id="PANYDSQ"/>
<feature type="compositionally biased region" description="Pro residues" evidence="5">
    <location>
        <begin position="548"/>
        <end position="558"/>
    </location>
</feature>
<evidence type="ECO:0000256" key="3">
    <source>
        <dbReference type="ARBA" id="ARBA00022833"/>
    </source>
</evidence>
<evidence type="ECO:0000256" key="5">
    <source>
        <dbReference type="SAM" id="MobiDB-lite"/>
    </source>
</evidence>
<feature type="region of interest" description="Disordered" evidence="5">
    <location>
        <begin position="444"/>
        <end position="627"/>
    </location>
</feature>
<evidence type="ECO:0000256" key="4">
    <source>
        <dbReference type="PROSITE-ProRule" id="PRU00175"/>
    </source>
</evidence>
<dbReference type="PANTHER" id="PTHR45969:SF69">
    <property type="entry name" value="FINGER DOMAIN PROTEIN, PUTATIVE (AFU_ORTHOLOGUE AFUA_3G12190)-RELATED"/>
    <property type="match status" value="1"/>
</dbReference>
<feature type="compositionally biased region" description="Polar residues" evidence="5">
    <location>
        <begin position="355"/>
        <end position="366"/>
    </location>
</feature>
<feature type="domain" description="RING-type" evidence="6">
    <location>
        <begin position="743"/>
        <end position="786"/>
    </location>
</feature>
<evidence type="ECO:0000259" key="6">
    <source>
        <dbReference type="PROSITE" id="PS50089"/>
    </source>
</evidence>